<feature type="compositionally biased region" description="Basic and acidic residues" evidence="1">
    <location>
        <begin position="22"/>
        <end position="36"/>
    </location>
</feature>
<evidence type="ECO:0000313" key="2">
    <source>
        <dbReference type="EMBL" id="AOW01124.1"/>
    </source>
</evidence>
<dbReference type="EMBL" id="CP017554">
    <property type="protein sequence ID" value="AOW01124.1"/>
    <property type="molecule type" value="Genomic_DNA"/>
</dbReference>
<dbReference type="RefSeq" id="XP_002142998.1">
    <property type="nucleotide sequence ID" value="XM_002142962.1"/>
</dbReference>
<evidence type="ECO:0000313" key="5">
    <source>
        <dbReference type="Proteomes" id="UP000256601"/>
    </source>
</evidence>
<dbReference type="EMBL" id="KZ859031">
    <property type="protein sequence ID" value="RDW24517.1"/>
    <property type="molecule type" value="Genomic_DNA"/>
</dbReference>
<evidence type="ECO:0000256" key="1">
    <source>
        <dbReference type="SAM" id="MobiDB-lite"/>
    </source>
</evidence>
<reference evidence="3 5" key="2">
    <citation type="submission" date="2018-07" db="EMBL/GenBank/DDBJ databases">
        <title>Draft Genome Assemblies for Five Robust Yarrowia lipolytica Strains Exhibiting High Lipid Production and Pentose Sugar Utilization and Sugar Alcohol Secretion from Undetoxified Lignocellulosic Biomass Hydrolysates.</title>
        <authorList>
            <consortium name="DOE Joint Genome Institute"/>
            <person name="Walker C."/>
            <person name="Ryu S."/>
            <person name="Na H."/>
            <person name="Zane M."/>
            <person name="LaButti K."/>
            <person name="Lipzen A."/>
            <person name="Haridas S."/>
            <person name="Barry K."/>
            <person name="Grigoriev I.V."/>
            <person name="Quarterman J."/>
            <person name="Slininger P."/>
            <person name="Dien B."/>
            <person name="Trinh C.T."/>
        </authorList>
    </citation>
    <scope>NUCLEOTIDE SEQUENCE [LARGE SCALE GENOMIC DNA]</scope>
    <source>
        <strain evidence="3 5">YB392</strain>
    </source>
</reference>
<evidence type="ECO:0000313" key="3">
    <source>
        <dbReference type="EMBL" id="RDW24517.1"/>
    </source>
</evidence>
<dbReference type="GeneID" id="7009394"/>
<dbReference type="OrthoDB" id="4079264at2759"/>
<feature type="compositionally biased region" description="Polar residues" evidence="1">
    <location>
        <begin position="37"/>
        <end position="51"/>
    </location>
</feature>
<feature type="region of interest" description="Disordered" evidence="1">
    <location>
        <begin position="22"/>
        <end position="82"/>
    </location>
</feature>
<dbReference type="KEGG" id="yli:7009394"/>
<protein>
    <submittedName>
        <fullName evidence="2">Uncharacterized protein</fullName>
    </submittedName>
</protein>
<dbReference type="Proteomes" id="UP000256601">
    <property type="component" value="Unassembled WGS sequence"/>
</dbReference>
<dbReference type="Proteomes" id="UP000182444">
    <property type="component" value="Chromosome 1B"/>
</dbReference>
<sequence>MGLGDKIEAAVEKIDEKVEKVTNPEYLDQNHGKTTETNEQFDPAYASQNPKPGNADIASFEPAYGGSTDSAPGTEATKDCAY</sequence>
<evidence type="ECO:0000313" key="4">
    <source>
        <dbReference type="Proteomes" id="UP000182444"/>
    </source>
</evidence>
<proteinExistence type="predicted"/>
<gene>
    <name evidence="3" type="ORF">B0I71DRAFT_134179</name>
    <name evidence="2" type="ORF">YALI1_B03797g</name>
</gene>
<dbReference type="VEuPathDB" id="FungiDB:YALI1_B03797g"/>
<organism evidence="2 4">
    <name type="scientific">Yarrowia lipolytica</name>
    <name type="common">Candida lipolytica</name>
    <dbReference type="NCBI Taxonomy" id="4952"/>
    <lineage>
        <taxon>Eukaryota</taxon>
        <taxon>Fungi</taxon>
        <taxon>Dikarya</taxon>
        <taxon>Ascomycota</taxon>
        <taxon>Saccharomycotina</taxon>
        <taxon>Dipodascomycetes</taxon>
        <taxon>Dipodascales</taxon>
        <taxon>Dipodascales incertae sedis</taxon>
        <taxon>Yarrowia</taxon>
    </lineage>
</organism>
<dbReference type="AlphaFoldDB" id="A0A1D8N672"/>
<accession>A0A1D8N672</accession>
<name>A0A1D8N672_YARLL</name>
<reference evidence="2 4" key="1">
    <citation type="journal article" date="2016" name="PLoS ONE">
        <title>Sequence Assembly of Yarrowia lipolytica Strain W29/CLIB89 Shows Transposable Element Diversity.</title>
        <authorList>
            <person name="Magnan C."/>
            <person name="Yu J."/>
            <person name="Chang I."/>
            <person name="Jahn E."/>
            <person name="Kanomata Y."/>
            <person name="Wu J."/>
            <person name="Zeller M."/>
            <person name="Oakes M."/>
            <person name="Baldi P."/>
            <person name="Sandmeyer S."/>
        </authorList>
    </citation>
    <scope>NUCLEOTIDE SEQUENCE [LARGE SCALE GENOMIC DNA]</scope>
    <source>
        <strain evidence="2">CLIB89</strain>
        <strain evidence="4">CLIB89(W29)</strain>
    </source>
</reference>
<dbReference type="VEuPathDB" id="FungiDB:YALI0_B02409g"/>